<proteinExistence type="predicted"/>
<dbReference type="AlphaFoldDB" id="A0A6A5QNN9"/>
<protein>
    <submittedName>
        <fullName evidence="2">Uncharacterized protein</fullName>
    </submittedName>
</protein>
<dbReference type="OrthoDB" id="3796724at2759"/>
<feature type="region of interest" description="Disordered" evidence="1">
    <location>
        <begin position="67"/>
        <end position="136"/>
    </location>
</feature>
<gene>
    <name evidence="2" type="ORF">BDU57DRAFT_516358</name>
</gene>
<sequence>MSDTEKHMPNKTGASGAAWSDAEKIAYLIVLCENEGRIDAKIAGTPVPYGRSVVSCKKLLVRLKEKHKDEIKNIKNNKPLNPAADDAGPATPGKPKTPRKRKTRADTEVVDGEESPKKKAGGRKKKSEMAAVKEEV</sequence>
<evidence type="ECO:0000256" key="1">
    <source>
        <dbReference type="SAM" id="MobiDB-lite"/>
    </source>
</evidence>
<reference evidence="2" key="1">
    <citation type="journal article" date="2020" name="Stud. Mycol.">
        <title>101 Dothideomycetes genomes: a test case for predicting lifestyles and emergence of pathogens.</title>
        <authorList>
            <person name="Haridas S."/>
            <person name="Albert R."/>
            <person name="Binder M."/>
            <person name="Bloem J."/>
            <person name="Labutti K."/>
            <person name="Salamov A."/>
            <person name="Andreopoulos B."/>
            <person name="Baker S."/>
            <person name="Barry K."/>
            <person name="Bills G."/>
            <person name="Bluhm B."/>
            <person name="Cannon C."/>
            <person name="Castanera R."/>
            <person name="Culley D."/>
            <person name="Daum C."/>
            <person name="Ezra D."/>
            <person name="Gonzalez J."/>
            <person name="Henrissat B."/>
            <person name="Kuo A."/>
            <person name="Liang C."/>
            <person name="Lipzen A."/>
            <person name="Lutzoni F."/>
            <person name="Magnuson J."/>
            <person name="Mondo S."/>
            <person name="Nolan M."/>
            <person name="Ohm R."/>
            <person name="Pangilinan J."/>
            <person name="Park H.-J."/>
            <person name="Ramirez L."/>
            <person name="Alfaro M."/>
            <person name="Sun H."/>
            <person name="Tritt A."/>
            <person name="Yoshinaga Y."/>
            <person name="Zwiers L.-H."/>
            <person name="Turgeon B."/>
            <person name="Goodwin S."/>
            <person name="Spatafora J."/>
            <person name="Crous P."/>
            <person name="Grigoriev I."/>
        </authorList>
    </citation>
    <scope>NUCLEOTIDE SEQUENCE</scope>
    <source>
        <strain evidence="2">HMLAC05119</strain>
    </source>
</reference>
<keyword evidence="3" id="KW-1185">Reference proteome</keyword>
<organism evidence="2 3">
    <name type="scientific">Ampelomyces quisqualis</name>
    <name type="common">Powdery mildew agent</name>
    <dbReference type="NCBI Taxonomy" id="50730"/>
    <lineage>
        <taxon>Eukaryota</taxon>
        <taxon>Fungi</taxon>
        <taxon>Dikarya</taxon>
        <taxon>Ascomycota</taxon>
        <taxon>Pezizomycotina</taxon>
        <taxon>Dothideomycetes</taxon>
        <taxon>Pleosporomycetidae</taxon>
        <taxon>Pleosporales</taxon>
        <taxon>Pleosporineae</taxon>
        <taxon>Phaeosphaeriaceae</taxon>
        <taxon>Ampelomyces</taxon>
    </lineage>
</organism>
<feature type="compositionally biased region" description="Low complexity" evidence="1">
    <location>
        <begin position="74"/>
        <end position="94"/>
    </location>
</feature>
<name>A0A6A5QNN9_AMPQU</name>
<feature type="compositionally biased region" description="Basic and acidic residues" evidence="1">
    <location>
        <begin position="127"/>
        <end position="136"/>
    </location>
</feature>
<evidence type="ECO:0000313" key="2">
    <source>
        <dbReference type="EMBL" id="KAF1916326.1"/>
    </source>
</evidence>
<dbReference type="Proteomes" id="UP000800096">
    <property type="component" value="Unassembled WGS sequence"/>
</dbReference>
<evidence type="ECO:0000313" key="3">
    <source>
        <dbReference type="Proteomes" id="UP000800096"/>
    </source>
</evidence>
<dbReference type="EMBL" id="ML979135">
    <property type="protein sequence ID" value="KAF1916326.1"/>
    <property type="molecule type" value="Genomic_DNA"/>
</dbReference>
<accession>A0A6A5QNN9</accession>